<comment type="caution">
    <text evidence="2">The sequence shown here is derived from an EMBL/GenBank/DDBJ whole genome shotgun (WGS) entry which is preliminary data.</text>
</comment>
<feature type="compositionally biased region" description="Low complexity" evidence="1">
    <location>
        <begin position="25"/>
        <end position="45"/>
    </location>
</feature>
<feature type="compositionally biased region" description="Polar residues" evidence="1">
    <location>
        <begin position="9"/>
        <end position="24"/>
    </location>
</feature>
<accession>A0A816FXA0</accession>
<dbReference type="Proteomes" id="UP000681722">
    <property type="component" value="Unassembled WGS sequence"/>
</dbReference>
<evidence type="ECO:0000313" key="3">
    <source>
        <dbReference type="EMBL" id="CAF4630450.1"/>
    </source>
</evidence>
<keyword evidence="4" id="KW-1185">Reference proteome</keyword>
<evidence type="ECO:0000256" key="1">
    <source>
        <dbReference type="SAM" id="MobiDB-lite"/>
    </source>
</evidence>
<reference evidence="2" key="1">
    <citation type="submission" date="2021-02" db="EMBL/GenBank/DDBJ databases">
        <authorList>
            <person name="Nowell W R."/>
        </authorList>
    </citation>
    <scope>NUCLEOTIDE SEQUENCE</scope>
</reference>
<sequence length="140" mass="15982">LKNGRRSVELTSNTSSLQPSVVAQSSTNDNENSNSNLSISSNQTNEINDNTMDDYDLSSLDETESWMLQDYNEQSQQDDNGYYNNSNINEQQLSNTSNNLLVIDDYNTRTSSQTVSTTTSLKRKPNLLTHWDWLWPYMVP</sequence>
<dbReference type="EMBL" id="CAJNOQ010059107">
    <property type="protein sequence ID" value="CAF1667407.1"/>
    <property type="molecule type" value="Genomic_DNA"/>
</dbReference>
<feature type="region of interest" description="Disordered" evidence="1">
    <location>
        <begin position="1"/>
        <end position="70"/>
    </location>
</feature>
<dbReference type="EMBL" id="CAJOBC010136476">
    <property type="protein sequence ID" value="CAF4630450.1"/>
    <property type="molecule type" value="Genomic_DNA"/>
</dbReference>
<gene>
    <name evidence="2" type="ORF">GPM918_LOCUS46199</name>
    <name evidence="3" type="ORF">SRO942_LOCUS49838</name>
</gene>
<feature type="non-terminal residue" evidence="2">
    <location>
        <position position="1"/>
    </location>
</feature>
<dbReference type="Proteomes" id="UP000663829">
    <property type="component" value="Unassembled WGS sequence"/>
</dbReference>
<evidence type="ECO:0000313" key="2">
    <source>
        <dbReference type="EMBL" id="CAF1667407.1"/>
    </source>
</evidence>
<dbReference type="AlphaFoldDB" id="A0A816FXA0"/>
<name>A0A816FXA0_9BILA</name>
<protein>
    <submittedName>
        <fullName evidence="2">Uncharacterized protein</fullName>
    </submittedName>
</protein>
<evidence type="ECO:0000313" key="4">
    <source>
        <dbReference type="Proteomes" id="UP000663829"/>
    </source>
</evidence>
<organism evidence="2 4">
    <name type="scientific">Didymodactylos carnosus</name>
    <dbReference type="NCBI Taxonomy" id="1234261"/>
    <lineage>
        <taxon>Eukaryota</taxon>
        <taxon>Metazoa</taxon>
        <taxon>Spiralia</taxon>
        <taxon>Gnathifera</taxon>
        <taxon>Rotifera</taxon>
        <taxon>Eurotatoria</taxon>
        <taxon>Bdelloidea</taxon>
        <taxon>Philodinida</taxon>
        <taxon>Philodinidae</taxon>
        <taxon>Didymodactylos</taxon>
    </lineage>
</organism>
<feature type="compositionally biased region" description="Acidic residues" evidence="1">
    <location>
        <begin position="51"/>
        <end position="64"/>
    </location>
</feature>
<proteinExistence type="predicted"/>